<dbReference type="InterPro" id="IPR006052">
    <property type="entry name" value="TNF_dom"/>
</dbReference>
<feature type="disulfide bond" evidence="11">
    <location>
        <begin position="221"/>
        <end position="230"/>
    </location>
</feature>
<dbReference type="InterPro" id="IPR000742">
    <property type="entry name" value="EGF"/>
</dbReference>
<feature type="region of interest" description="Disordered" evidence="13">
    <location>
        <begin position="17"/>
        <end position="42"/>
    </location>
</feature>
<evidence type="ECO:0000256" key="6">
    <source>
        <dbReference type="ARBA" id="ARBA00023170"/>
    </source>
</evidence>
<accession>A0A8J9ZY01</accession>
<keyword evidence="6" id="KW-0675">Receptor</keyword>
<dbReference type="CDD" id="cd00054">
    <property type="entry name" value="EGF_CA"/>
    <property type="match status" value="1"/>
</dbReference>
<evidence type="ECO:0000256" key="10">
    <source>
        <dbReference type="ARBA" id="ARBA00069168"/>
    </source>
</evidence>
<evidence type="ECO:0000256" key="7">
    <source>
        <dbReference type="ARBA" id="ARBA00023180"/>
    </source>
</evidence>
<dbReference type="PROSITE" id="PS00022">
    <property type="entry name" value="EGF_1"/>
    <property type="match status" value="1"/>
</dbReference>
<dbReference type="PANTHER" id="PTHR19331">
    <property type="entry name" value="SCAVENGER RECEPTOR DOMAIN-CONTAINING"/>
    <property type="match status" value="1"/>
</dbReference>
<dbReference type="AlphaFoldDB" id="A0A8J9ZY01"/>
<keyword evidence="3" id="KW-0732">Signal</keyword>
<feature type="disulfide bond" evidence="12">
    <location>
        <begin position="164"/>
        <end position="174"/>
    </location>
</feature>
<dbReference type="InterPro" id="IPR001190">
    <property type="entry name" value="SRCR"/>
</dbReference>
<feature type="domain" description="THD" evidence="15">
    <location>
        <begin position="245"/>
        <end position="299"/>
    </location>
</feature>
<evidence type="ECO:0000256" key="3">
    <source>
        <dbReference type="ARBA" id="ARBA00022729"/>
    </source>
</evidence>
<dbReference type="GO" id="GO:0005164">
    <property type="term" value="F:tumor necrosis factor receptor binding"/>
    <property type="evidence" value="ECO:0007669"/>
    <property type="project" value="InterPro"/>
</dbReference>
<dbReference type="FunFam" id="2.10.25.10:FF:000122">
    <property type="entry name" value="Protein crumbs homolog 2"/>
    <property type="match status" value="1"/>
</dbReference>
<dbReference type="PANTHER" id="PTHR19331:SF465">
    <property type="entry name" value="EGG PEPTIDE SPERACT RECEPTOR"/>
    <property type="match status" value="1"/>
</dbReference>
<dbReference type="InterPro" id="IPR008983">
    <property type="entry name" value="Tumour_necrosis_fac-like_dom"/>
</dbReference>
<evidence type="ECO:0000313" key="17">
    <source>
        <dbReference type="EMBL" id="CAH1264294.1"/>
    </source>
</evidence>
<keyword evidence="4" id="KW-0677">Repeat</keyword>
<dbReference type="PROSITE" id="PS50287">
    <property type="entry name" value="SRCR_2"/>
    <property type="match status" value="1"/>
</dbReference>
<dbReference type="GO" id="GO:0016020">
    <property type="term" value="C:membrane"/>
    <property type="evidence" value="ECO:0007669"/>
    <property type="project" value="InterPro"/>
</dbReference>
<dbReference type="Pfam" id="PF00008">
    <property type="entry name" value="EGF"/>
    <property type="match status" value="1"/>
</dbReference>
<protein>
    <recommendedName>
        <fullName evidence="10">Soluble scavenger receptor cysteine-rich domain-containing protein SSC5D</fullName>
    </recommendedName>
</protein>
<evidence type="ECO:0000256" key="13">
    <source>
        <dbReference type="SAM" id="MobiDB-lite"/>
    </source>
</evidence>
<evidence type="ECO:0000256" key="12">
    <source>
        <dbReference type="PROSITE-ProRule" id="PRU00196"/>
    </source>
</evidence>
<evidence type="ECO:0000256" key="11">
    <source>
        <dbReference type="PROSITE-ProRule" id="PRU00076"/>
    </source>
</evidence>
<evidence type="ECO:0000256" key="9">
    <source>
        <dbReference type="ARBA" id="ARBA00064153"/>
    </source>
</evidence>
<comment type="function">
    <text evidence="8">Binds to extracellular matrix proteins. Binds to pathogen-associated molecular patterns (PAMPs) present on the cell walls of Gram-positive and Gram-negative bacteria and fungi, behaving as a pattern recognition receptor (PRR). Induces bacterial and fungal aggregation and subsequent inhibition of PAMP-induced cytokine release. Does not possess intrinsic bactericidal activity. May play a role in the innate defense and homeostasis of certain epithelial surfaces.</text>
</comment>
<proteinExistence type="inferred from homology"/>
<dbReference type="InterPro" id="IPR001881">
    <property type="entry name" value="EGF-like_Ca-bd_dom"/>
</dbReference>
<evidence type="ECO:0000259" key="14">
    <source>
        <dbReference type="PROSITE" id="PS50026"/>
    </source>
</evidence>
<dbReference type="PROSITE" id="PS50026">
    <property type="entry name" value="EGF_3"/>
    <property type="match status" value="1"/>
</dbReference>
<dbReference type="PRINTS" id="PR00010">
    <property type="entry name" value="EGFBLOOD"/>
</dbReference>
<evidence type="ECO:0000256" key="1">
    <source>
        <dbReference type="ARBA" id="ARBA00008670"/>
    </source>
</evidence>
<dbReference type="InterPro" id="IPR000152">
    <property type="entry name" value="EGF-type_Asp/Asn_hydroxyl_site"/>
</dbReference>
<evidence type="ECO:0000256" key="4">
    <source>
        <dbReference type="ARBA" id="ARBA00022737"/>
    </source>
</evidence>
<dbReference type="InterPro" id="IPR036772">
    <property type="entry name" value="SRCR-like_dom_sf"/>
</dbReference>
<evidence type="ECO:0000256" key="5">
    <source>
        <dbReference type="ARBA" id="ARBA00023157"/>
    </source>
</evidence>
<gene>
    <name evidence="17" type="primary">SSC5D</name>
    <name evidence="17" type="ORF">BLAG_LOCUS18711</name>
</gene>
<dbReference type="Proteomes" id="UP000838412">
    <property type="component" value="Chromosome 4"/>
</dbReference>
<name>A0A8J9ZY01_BRALA</name>
<evidence type="ECO:0000256" key="2">
    <source>
        <dbReference type="ARBA" id="ARBA00022536"/>
    </source>
</evidence>
<dbReference type="EMBL" id="OV696689">
    <property type="protein sequence ID" value="CAH1264294.1"/>
    <property type="molecule type" value="Genomic_DNA"/>
</dbReference>
<reference evidence="17" key="1">
    <citation type="submission" date="2022-01" db="EMBL/GenBank/DDBJ databases">
        <authorList>
            <person name="Braso-Vives M."/>
        </authorList>
    </citation>
    <scope>NUCLEOTIDE SEQUENCE</scope>
</reference>
<dbReference type="PRINTS" id="PR00258">
    <property type="entry name" value="SPERACTRCPTR"/>
</dbReference>
<evidence type="ECO:0000259" key="15">
    <source>
        <dbReference type="PROSITE" id="PS50049"/>
    </source>
</evidence>
<dbReference type="SMART" id="SM00202">
    <property type="entry name" value="SR"/>
    <property type="match status" value="1"/>
</dbReference>
<dbReference type="PROSITE" id="PS00010">
    <property type="entry name" value="ASX_HYDROXYL"/>
    <property type="match status" value="1"/>
</dbReference>
<dbReference type="GO" id="GO:0006955">
    <property type="term" value="P:immune response"/>
    <property type="evidence" value="ECO:0007669"/>
    <property type="project" value="InterPro"/>
</dbReference>
<evidence type="ECO:0000313" key="18">
    <source>
        <dbReference type="Proteomes" id="UP000838412"/>
    </source>
</evidence>
<dbReference type="PROSITE" id="PS01187">
    <property type="entry name" value="EGF_CA"/>
    <property type="match status" value="1"/>
</dbReference>
<dbReference type="Pfam" id="PF00530">
    <property type="entry name" value="SRCR"/>
    <property type="match status" value="1"/>
</dbReference>
<dbReference type="SUPFAM" id="SSF57196">
    <property type="entry name" value="EGF/Laminin"/>
    <property type="match status" value="1"/>
</dbReference>
<keyword evidence="2 11" id="KW-0245">EGF-like domain</keyword>
<keyword evidence="18" id="KW-1185">Reference proteome</keyword>
<comment type="caution">
    <text evidence="12">Lacks conserved residue(s) required for the propagation of feature annotation.</text>
</comment>
<dbReference type="InterPro" id="IPR018097">
    <property type="entry name" value="EGF_Ca-bd_CS"/>
</dbReference>
<feature type="domain" description="EGF-like" evidence="14">
    <location>
        <begin position="195"/>
        <end position="231"/>
    </location>
</feature>
<feature type="domain" description="SRCR" evidence="16">
    <location>
        <begin position="94"/>
        <end position="195"/>
    </location>
</feature>
<keyword evidence="5 12" id="KW-1015">Disulfide bond</keyword>
<comment type="similarity">
    <text evidence="1">Belongs to the tumor necrosis factor family.</text>
</comment>
<dbReference type="PROSITE" id="PS01186">
    <property type="entry name" value="EGF_2"/>
    <property type="match status" value="1"/>
</dbReference>
<dbReference type="SMART" id="SM00179">
    <property type="entry name" value="EGF_CA"/>
    <property type="match status" value="1"/>
</dbReference>
<dbReference type="FunFam" id="3.10.250.10:FF:000007">
    <property type="entry name" value="Soluble scavenger receptor cysteine-rich domain-containing protein SSC5D"/>
    <property type="match status" value="1"/>
</dbReference>
<evidence type="ECO:0000256" key="8">
    <source>
        <dbReference type="ARBA" id="ARBA00058074"/>
    </source>
</evidence>
<organism evidence="17 18">
    <name type="scientific">Branchiostoma lanceolatum</name>
    <name type="common">Common lancelet</name>
    <name type="synonym">Amphioxus lanceolatum</name>
    <dbReference type="NCBI Taxonomy" id="7740"/>
    <lineage>
        <taxon>Eukaryota</taxon>
        <taxon>Metazoa</taxon>
        <taxon>Chordata</taxon>
        <taxon>Cephalochordata</taxon>
        <taxon>Leptocardii</taxon>
        <taxon>Amphioxiformes</taxon>
        <taxon>Branchiostomatidae</taxon>
        <taxon>Branchiostoma</taxon>
    </lineage>
</organism>
<dbReference type="SUPFAM" id="SSF56487">
    <property type="entry name" value="SRCR-like"/>
    <property type="match status" value="1"/>
</dbReference>
<dbReference type="PROSITE" id="PS50049">
    <property type="entry name" value="THD_2"/>
    <property type="match status" value="1"/>
</dbReference>
<keyword evidence="7" id="KW-0325">Glycoprotein</keyword>
<comment type="subunit">
    <text evidence="9">Interacts with LGALS1 and laminin.</text>
</comment>
<sequence>MDLARRLTNIEGKLAKQQGVPASVETSLEGSFGDHTDLEMSDGESVHPATVVDNKMKVHHLGPTLISSPRELQNRKRRSEMKPLKNMKNARIRFRLSGGQRPNEGRVELRGNAIGGVWGTICKKGWDIHDADVLCRQLGHNRAVPVTIDFGPGSGPVWLSDVKCTGNESNILDCPQSKFGDNECDHLDDVGVVCDENECNSNPCQNSGTCIDGVDHYVCRCGLGWVGVHCEIQETLSLNDGASRDWAHIQAQSGSDTVLTKHWGQFEPSNKFRFHNGILTVLEEGDYYIYSQGEEMLLQ</sequence>
<dbReference type="Gene3D" id="2.10.25.10">
    <property type="entry name" value="Laminin"/>
    <property type="match status" value="1"/>
</dbReference>
<dbReference type="OrthoDB" id="536948at2759"/>
<dbReference type="SMART" id="SM00181">
    <property type="entry name" value="EGF"/>
    <property type="match status" value="1"/>
</dbReference>
<dbReference type="Gene3D" id="3.10.250.10">
    <property type="entry name" value="SRCR-like domain"/>
    <property type="match status" value="1"/>
</dbReference>
<dbReference type="SUPFAM" id="SSF49842">
    <property type="entry name" value="TNF-like"/>
    <property type="match status" value="1"/>
</dbReference>
<evidence type="ECO:0000259" key="16">
    <source>
        <dbReference type="PROSITE" id="PS50287"/>
    </source>
</evidence>
<dbReference type="GO" id="GO:0005509">
    <property type="term" value="F:calcium ion binding"/>
    <property type="evidence" value="ECO:0007669"/>
    <property type="project" value="InterPro"/>
</dbReference>